<sequence>MKALDQEDKQAVSDTDIFEEEVESGSAAKRKVETDDASLVASIAKRQETSYADVETSDADATIVHNVKETFIEFRCSSTLGRKDEDMKVELAKHFRPGSDEYKKALGMVGSFLQRYCKAGNSDDVNSREVIVESVFCRDGRLLTSFMY</sequence>
<dbReference type="OrthoDB" id="10429935at2759"/>
<reference evidence="3" key="1">
    <citation type="journal article" date="2019" name="Curr. Biol.">
        <title>Genome Sequence of Striga asiatica Provides Insight into the Evolution of Plant Parasitism.</title>
        <authorList>
            <person name="Yoshida S."/>
            <person name="Kim S."/>
            <person name="Wafula E.K."/>
            <person name="Tanskanen J."/>
            <person name="Kim Y.M."/>
            <person name="Honaas L."/>
            <person name="Yang Z."/>
            <person name="Spallek T."/>
            <person name="Conn C.E."/>
            <person name="Ichihashi Y."/>
            <person name="Cheong K."/>
            <person name="Cui S."/>
            <person name="Der J.P."/>
            <person name="Gundlach H."/>
            <person name="Jiao Y."/>
            <person name="Hori C."/>
            <person name="Ishida J.K."/>
            <person name="Kasahara H."/>
            <person name="Kiba T."/>
            <person name="Kim M.S."/>
            <person name="Koo N."/>
            <person name="Laohavisit A."/>
            <person name="Lee Y.H."/>
            <person name="Lumba S."/>
            <person name="McCourt P."/>
            <person name="Mortimer J.C."/>
            <person name="Mutuku J.M."/>
            <person name="Nomura T."/>
            <person name="Sasaki-Sekimoto Y."/>
            <person name="Seto Y."/>
            <person name="Wang Y."/>
            <person name="Wakatake T."/>
            <person name="Sakakibara H."/>
            <person name="Demura T."/>
            <person name="Yamaguchi S."/>
            <person name="Yoneyama K."/>
            <person name="Manabe R.I."/>
            <person name="Nelson D.C."/>
            <person name="Schulman A.H."/>
            <person name="Timko M.P."/>
            <person name="dePamphilis C.W."/>
            <person name="Choi D."/>
            <person name="Shirasu K."/>
        </authorList>
    </citation>
    <scope>NUCLEOTIDE SEQUENCE [LARGE SCALE GENOMIC DNA]</scope>
    <source>
        <strain evidence="3">cv. UVA1</strain>
    </source>
</reference>
<evidence type="ECO:0000313" key="2">
    <source>
        <dbReference type="EMBL" id="GER54726.1"/>
    </source>
</evidence>
<accession>A0A5A7RBS5</accession>
<name>A0A5A7RBS5_STRAF</name>
<gene>
    <name evidence="2" type="ORF">STAS_32344</name>
</gene>
<keyword evidence="2" id="KW-0808">Transferase</keyword>
<keyword evidence="3" id="KW-1185">Reference proteome</keyword>
<evidence type="ECO:0000256" key="1">
    <source>
        <dbReference type="SAM" id="MobiDB-lite"/>
    </source>
</evidence>
<organism evidence="2 3">
    <name type="scientific">Striga asiatica</name>
    <name type="common">Asiatic witchweed</name>
    <name type="synonym">Buchnera asiatica</name>
    <dbReference type="NCBI Taxonomy" id="4170"/>
    <lineage>
        <taxon>Eukaryota</taxon>
        <taxon>Viridiplantae</taxon>
        <taxon>Streptophyta</taxon>
        <taxon>Embryophyta</taxon>
        <taxon>Tracheophyta</taxon>
        <taxon>Spermatophyta</taxon>
        <taxon>Magnoliopsida</taxon>
        <taxon>eudicotyledons</taxon>
        <taxon>Gunneridae</taxon>
        <taxon>Pentapetalae</taxon>
        <taxon>asterids</taxon>
        <taxon>lamiids</taxon>
        <taxon>Lamiales</taxon>
        <taxon>Orobanchaceae</taxon>
        <taxon>Buchnereae</taxon>
        <taxon>Striga</taxon>
    </lineage>
</organism>
<dbReference type="GO" id="GO:0016740">
    <property type="term" value="F:transferase activity"/>
    <property type="evidence" value="ECO:0007669"/>
    <property type="project" value="UniProtKB-KW"/>
</dbReference>
<protein>
    <submittedName>
        <fullName evidence="2">Glutamyl-tRNA(Gln) amidotransferase subunit A</fullName>
    </submittedName>
</protein>
<feature type="compositionally biased region" description="Basic and acidic residues" evidence="1">
    <location>
        <begin position="1"/>
        <end position="11"/>
    </location>
</feature>
<dbReference type="AlphaFoldDB" id="A0A5A7RBS5"/>
<dbReference type="Proteomes" id="UP000325081">
    <property type="component" value="Unassembled WGS sequence"/>
</dbReference>
<dbReference type="EMBL" id="BKCP01011514">
    <property type="protein sequence ID" value="GER54726.1"/>
    <property type="molecule type" value="Genomic_DNA"/>
</dbReference>
<evidence type="ECO:0000313" key="3">
    <source>
        <dbReference type="Proteomes" id="UP000325081"/>
    </source>
</evidence>
<feature type="region of interest" description="Disordered" evidence="1">
    <location>
        <begin position="1"/>
        <end position="31"/>
    </location>
</feature>
<proteinExistence type="predicted"/>
<comment type="caution">
    <text evidence="2">The sequence shown here is derived from an EMBL/GenBank/DDBJ whole genome shotgun (WGS) entry which is preliminary data.</text>
</comment>